<dbReference type="Proteomes" id="UP000499080">
    <property type="component" value="Unassembled WGS sequence"/>
</dbReference>
<gene>
    <name evidence="1" type="ORF">AVEN_50480_1</name>
</gene>
<organism evidence="1 2">
    <name type="scientific">Araneus ventricosus</name>
    <name type="common">Orbweaver spider</name>
    <name type="synonym">Epeira ventricosa</name>
    <dbReference type="NCBI Taxonomy" id="182803"/>
    <lineage>
        <taxon>Eukaryota</taxon>
        <taxon>Metazoa</taxon>
        <taxon>Ecdysozoa</taxon>
        <taxon>Arthropoda</taxon>
        <taxon>Chelicerata</taxon>
        <taxon>Arachnida</taxon>
        <taxon>Araneae</taxon>
        <taxon>Araneomorphae</taxon>
        <taxon>Entelegynae</taxon>
        <taxon>Araneoidea</taxon>
        <taxon>Araneidae</taxon>
        <taxon>Araneus</taxon>
    </lineage>
</organism>
<name>A0A4Y2AQ48_ARAVE</name>
<comment type="caution">
    <text evidence="1">The sequence shown here is derived from an EMBL/GenBank/DDBJ whole genome shotgun (WGS) entry which is preliminary data.</text>
</comment>
<dbReference type="EMBL" id="BGPR01000027">
    <property type="protein sequence ID" value="GBL81878.1"/>
    <property type="molecule type" value="Genomic_DNA"/>
</dbReference>
<protein>
    <submittedName>
        <fullName evidence="1">Uncharacterized protein</fullName>
    </submittedName>
</protein>
<proteinExistence type="predicted"/>
<keyword evidence="2" id="KW-1185">Reference proteome</keyword>
<reference evidence="1 2" key="1">
    <citation type="journal article" date="2019" name="Sci. Rep.">
        <title>Orb-weaving spider Araneus ventricosus genome elucidates the spidroin gene catalogue.</title>
        <authorList>
            <person name="Kono N."/>
            <person name="Nakamura H."/>
            <person name="Ohtoshi R."/>
            <person name="Moran D.A.P."/>
            <person name="Shinohara A."/>
            <person name="Yoshida Y."/>
            <person name="Fujiwara M."/>
            <person name="Mori M."/>
            <person name="Tomita M."/>
            <person name="Arakawa K."/>
        </authorList>
    </citation>
    <scope>NUCLEOTIDE SEQUENCE [LARGE SCALE GENOMIC DNA]</scope>
</reference>
<dbReference type="AlphaFoldDB" id="A0A4Y2AQ48"/>
<evidence type="ECO:0000313" key="1">
    <source>
        <dbReference type="EMBL" id="GBL81878.1"/>
    </source>
</evidence>
<evidence type="ECO:0000313" key="2">
    <source>
        <dbReference type="Proteomes" id="UP000499080"/>
    </source>
</evidence>
<sequence>MLVGRLSPGLTPFFGKPGQCRYFAPHQRDDVWLPTYDLSRNRPNTRRIFNGIGFRTWNSQAPRPRPYQQATAAICKGYKDGDEEYENEDDTHIKNITWKSTRGFTDFHKISRLCSSMSAHDVMKFHMGEL</sequence>
<accession>A0A4Y2AQ48</accession>